<comment type="caution">
    <text evidence="1">The sequence shown here is derived from an EMBL/GenBank/DDBJ whole genome shotgun (WGS) entry which is preliminary data.</text>
</comment>
<keyword evidence="2" id="KW-1185">Reference proteome</keyword>
<dbReference type="AlphaFoldDB" id="A0A4Z1FXI3"/>
<protein>
    <submittedName>
        <fullName evidence="1">Uncharacterized protein</fullName>
    </submittedName>
</protein>
<organism evidence="1 2">
    <name type="scientific">Botrytis paeoniae</name>
    <dbReference type="NCBI Taxonomy" id="278948"/>
    <lineage>
        <taxon>Eukaryota</taxon>
        <taxon>Fungi</taxon>
        <taxon>Dikarya</taxon>
        <taxon>Ascomycota</taxon>
        <taxon>Pezizomycotina</taxon>
        <taxon>Leotiomycetes</taxon>
        <taxon>Helotiales</taxon>
        <taxon>Sclerotiniaceae</taxon>
        <taxon>Botrytis</taxon>
    </lineage>
</organism>
<sequence>MPVVMSCDISLCQLGDDAIAVRLLYQADARRAAKFNLCLEHHVQRQSIRRSNLMNHHAVVMNVLELRVTRHTTTSSAVKCGTYLSETRISFFAPTPSRWK</sequence>
<gene>
    <name evidence="1" type="ORF">BPAE_0060g00270</name>
</gene>
<dbReference type="EMBL" id="PQXI01000060">
    <property type="protein sequence ID" value="TGO26411.1"/>
    <property type="molecule type" value="Genomic_DNA"/>
</dbReference>
<evidence type="ECO:0000313" key="2">
    <source>
        <dbReference type="Proteomes" id="UP000297910"/>
    </source>
</evidence>
<accession>A0A4Z1FXI3</accession>
<reference evidence="1 2" key="1">
    <citation type="submission" date="2017-12" db="EMBL/GenBank/DDBJ databases">
        <title>Comparative genomics of Botrytis spp.</title>
        <authorList>
            <person name="Valero-Jimenez C.A."/>
            <person name="Tapia P."/>
            <person name="Veloso J."/>
            <person name="Silva-Moreno E."/>
            <person name="Staats M."/>
            <person name="Valdes J.H."/>
            <person name="Van Kan J.A.L."/>
        </authorList>
    </citation>
    <scope>NUCLEOTIDE SEQUENCE [LARGE SCALE GENOMIC DNA]</scope>
    <source>
        <strain evidence="1 2">Bp0003</strain>
    </source>
</reference>
<evidence type="ECO:0000313" key="1">
    <source>
        <dbReference type="EMBL" id="TGO26411.1"/>
    </source>
</evidence>
<name>A0A4Z1FXI3_9HELO</name>
<dbReference type="Proteomes" id="UP000297910">
    <property type="component" value="Unassembled WGS sequence"/>
</dbReference>
<proteinExistence type="predicted"/>